<gene>
    <name evidence="2" type="ORF">PBIL07802_LOCUS9767</name>
</gene>
<protein>
    <recommendedName>
        <fullName evidence="1">TIR domain-containing protein</fullName>
    </recommendedName>
</protein>
<dbReference type="GO" id="GO:0007165">
    <property type="term" value="P:signal transduction"/>
    <property type="evidence" value="ECO:0007669"/>
    <property type="project" value="InterPro"/>
</dbReference>
<proteinExistence type="predicted"/>
<dbReference type="SUPFAM" id="SSF52200">
    <property type="entry name" value="Toll/Interleukin receptor TIR domain"/>
    <property type="match status" value="1"/>
</dbReference>
<name>A0A7S3G3Z2_9EUKA</name>
<feature type="domain" description="TIR" evidence="1">
    <location>
        <begin position="111"/>
        <end position="233"/>
    </location>
</feature>
<accession>A0A7S3G3Z2</accession>
<organism evidence="2">
    <name type="scientific">Palpitomonas bilix</name>
    <dbReference type="NCBI Taxonomy" id="652834"/>
    <lineage>
        <taxon>Eukaryota</taxon>
        <taxon>Eukaryota incertae sedis</taxon>
    </lineage>
</organism>
<dbReference type="InterPro" id="IPR000157">
    <property type="entry name" value="TIR_dom"/>
</dbReference>
<evidence type="ECO:0000259" key="1">
    <source>
        <dbReference type="Pfam" id="PF13676"/>
    </source>
</evidence>
<dbReference type="Pfam" id="PF13676">
    <property type="entry name" value="TIR_2"/>
    <property type="match status" value="1"/>
</dbReference>
<dbReference type="InterPro" id="IPR035897">
    <property type="entry name" value="Toll_tir_struct_dom_sf"/>
</dbReference>
<dbReference type="EMBL" id="HBIB01015163">
    <property type="protein sequence ID" value="CAE0247575.1"/>
    <property type="molecule type" value="Transcribed_RNA"/>
</dbReference>
<sequence>MKEREERRDLPAFPFSEADFEHGDVKQEWIRKELARIVSSCTDFDPTKRPHALTLLNQVEKLLNAFHLCLEKLEKLDSLCSDVLYESSTRKTGEMSGRVTADNFNFERPYVFLSYKTEQYEMVRRVAVILRQRCNVQVWLDRERLVAGESWASQIGLGLRKATCILGFWSNMWMRSSNCRAEWNTFVYRVNSPEDSVSRQDCFACVAGEWDYQLDDEMRVLSWGGTIQYRDLAAVDGPEWERAVINLGTAIRARFDHPED</sequence>
<dbReference type="Gene3D" id="3.40.50.10140">
    <property type="entry name" value="Toll/interleukin-1 receptor homology (TIR) domain"/>
    <property type="match status" value="1"/>
</dbReference>
<dbReference type="AlphaFoldDB" id="A0A7S3G3Z2"/>
<evidence type="ECO:0000313" key="2">
    <source>
        <dbReference type="EMBL" id="CAE0247575.1"/>
    </source>
</evidence>
<reference evidence="2" key="1">
    <citation type="submission" date="2021-01" db="EMBL/GenBank/DDBJ databases">
        <authorList>
            <person name="Corre E."/>
            <person name="Pelletier E."/>
            <person name="Niang G."/>
            <person name="Scheremetjew M."/>
            <person name="Finn R."/>
            <person name="Kale V."/>
            <person name="Holt S."/>
            <person name="Cochrane G."/>
            <person name="Meng A."/>
            <person name="Brown T."/>
            <person name="Cohen L."/>
        </authorList>
    </citation>
    <scope>NUCLEOTIDE SEQUENCE</scope>
    <source>
        <strain evidence="2">NIES-2562</strain>
    </source>
</reference>